<protein>
    <submittedName>
        <fullName evidence="1">Uncharacterized protein</fullName>
    </submittedName>
</protein>
<evidence type="ECO:0000313" key="1">
    <source>
        <dbReference type="EMBL" id="KAK2551545.1"/>
    </source>
</evidence>
<accession>A0AAD9PZI0</accession>
<reference evidence="1" key="2">
    <citation type="journal article" date="2023" name="Science">
        <title>Genomic signatures of disease resistance in endangered staghorn corals.</title>
        <authorList>
            <person name="Vollmer S.V."/>
            <person name="Selwyn J.D."/>
            <person name="Despard B.A."/>
            <person name="Roesel C.L."/>
        </authorList>
    </citation>
    <scope>NUCLEOTIDE SEQUENCE</scope>
    <source>
        <strain evidence="1">K2</strain>
    </source>
</reference>
<keyword evidence="2" id="KW-1185">Reference proteome</keyword>
<sequence>MLVRSKFFVLASIEKASGNTFLTFSTSEDGDKAEDTITRSSCDRKSVSPSVEYRPWQNSQREASIDPDWDDSNLNQLNCSAEYC</sequence>
<comment type="caution">
    <text evidence="1">The sequence shown here is derived from an EMBL/GenBank/DDBJ whole genome shotgun (WGS) entry which is preliminary data.</text>
</comment>
<dbReference type="AlphaFoldDB" id="A0AAD9PZI0"/>
<reference evidence="1" key="1">
    <citation type="journal article" date="2023" name="G3 (Bethesda)">
        <title>Whole genome assembly and annotation of the endangered Caribbean coral Acropora cervicornis.</title>
        <authorList>
            <person name="Selwyn J.D."/>
            <person name="Vollmer S.V."/>
        </authorList>
    </citation>
    <scope>NUCLEOTIDE SEQUENCE</scope>
    <source>
        <strain evidence="1">K2</strain>
    </source>
</reference>
<dbReference type="EMBL" id="JARQWQ010000096">
    <property type="protein sequence ID" value="KAK2551545.1"/>
    <property type="molecule type" value="Genomic_DNA"/>
</dbReference>
<evidence type="ECO:0000313" key="2">
    <source>
        <dbReference type="Proteomes" id="UP001249851"/>
    </source>
</evidence>
<gene>
    <name evidence="1" type="ORF">P5673_027516</name>
</gene>
<dbReference type="Proteomes" id="UP001249851">
    <property type="component" value="Unassembled WGS sequence"/>
</dbReference>
<name>A0AAD9PZI0_ACRCE</name>
<proteinExistence type="predicted"/>
<organism evidence="1 2">
    <name type="scientific">Acropora cervicornis</name>
    <name type="common">Staghorn coral</name>
    <dbReference type="NCBI Taxonomy" id="6130"/>
    <lineage>
        <taxon>Eukaryota</taxon>
        <taxon>Metazoa</taxon>
        <taxon>Cnidaria</taxon>
        <taxon>Anthozoa</taxon>
        <taxon>Hexacorallia</taxon>
        <taxon>Scleractinia</taxon>
        <taxon>Astrocoeniina</taxon>
        <taxon>Acroporidae</taxon>
        <taxon>Acropora</taxon>
    </lineage>
</organism>